<dbReference type="PRINTS" id="PR00344">
    <property type="entry name" value="BCTRLSENSOR"/>
</dbReference>
<dbReference type="RefSeq" id="WP_282001894.1">
    <property type="nucleotide sequence ID" value="NZ_AP027151.1"/>
</dbReference>
<dbReference type="SUPFAM" id="SSF47384">
    <property type="entry name" value="Homodimeric domain of signal transducing histidine kinase"/>
    <property type="match status" value="1"/>
</dbReference>
<keyword evidence="6" id="KW-0808">Transferase</keyword>
<dbReference type="PROSITE" id="PS50109">
    <property type="entry name" value="HIS_KIN"/>
    <property type="match status" value="1"/>
</dbReference>
<dbReference type="InterPro" id="IPR004358">
    <property type="entry name" value="Sig_transdc_His_kin-like_C"/>
</dbReference>
<evidence type="ECO:0000256" key="1">
    <source>
        <dbReference type="ARBA" id="ARBA00000085"/>
    </source>
</evidence>
<sequence>MNFASLKTKMAVAISLLFLVFGAVLGWLVFSSTRQHFKEGLSSQQFTLVTSLARELDNKFALSQNALLAAIPRVPAAAATDAEVAQRFLDSKTSLHLLFDNGLFIFSPAGRLVAESPYQVGRRGRDISFRDYYKTTIATGKPQISEPYVSTHNPGHPAILLTVPLFDKEGKLSCILAGSIDLYCDRFLESITRTRIGTSGHLVLVSRDRTIIYHPQRSRIMTRVPSGINRLLDRAMNGFEGSGETITTQGVPMLASYKRLASTGWILGADFPLAEAYAPLRKIQWYYVGTTVLGIVAMMVASWLIMRQLLAPLFRFIRHVEGVTASPGTYQPLPVAAPDEIGLLAVAFNRMMAAIGEQQAALRESEAKFAKAFRAAPTMMMISTIDDGMVIDINEAFERSTGYRRAEVVGRQALELGAWESPEERTALIAELREKGRVTNREICRRNVAGTPFVGLVSVEIIEIGGREHLFTLINDITERKQMELELWEAMHRAEDERAKTEAIIAAIADGISIVDLSYQIVYQNQVHRELKGADHLGKYCYQAYHGKNGVCADCPVACCFADGQVHKVEKAFTVGGRTTFVEITASPLRDGSGAIIAAIEMVRDITARRVTEDRIRRLNEELEHRVGERTAELQRALREMETFCYSVSHDLRTPLRGISGFAVILQEEYGATLDQPGREYLGRMAAAAVRMGELIDDLLALARISRGELRHELVDLGELALEVVESFEVLRPDGGAQFIIAEGLAADGDPGLLRVVLDNLLSNALKFSSRQPGARIEFGAAGEAPQQVFFVRDNGVGFDMQYAHKLFVPFQRLHAADEFEGTGIGLATVQRVIERHGGRIWAESQPGEGATFFFTLGWSGPATSVSPPPAENGR</sequence>
<dbReference type="InterPro" id="IPR013656">
    <property type="entry name" value="PAS_4"/>
</dbReference>
<keyword evidence="9 11" id="KW-1133">Transmembrane helix</keyword>
<dbReference type="InterPro" id="IPR000014">
    <property type="entry name" value="PAS"/>
</dbReference>
<evidence type="ECO:0000256" key="9">
    <source>
        <dbReference type="ARBA" id="ARBA00022989"/>
    </source>
</evidence>
<proteinExistence type="predicted"/>
<dbReference type="Proteomes" id="UP001317705">
    <property type="component" value="Chromosome"/>
</dbReference>
<evidence type="ECO:0000313" key="17">
    <source>
        <dbReference type="Proteomes" id="UP001317705"/>
    </source>
</evidence>
<evidence type="ECO:0000313" key="16">
    <source>
        <dbReference type="EMBL" id="BDV41825.1"/>
    </source>
</evidence>
<evidence type="ECO:0000256" key="8">
    <source>
        <dbReference type="ARBA" id="ARBA00022777"/>
    </source>
</evidence>
<dbReference type="SMART" id="SM00387">
    <property type="entry name" value="HATPase_c"/>
    <property type="match status" value="1"/>
</dbReference>
<dbReference type="CDD" id="cd12914">
    <property type="entry name" value="PDC1_DGC_like"/>
    <property type="match status" value="1"/>
</dbReference>
<dbReference type="InterPro" id="IPR036890">
    <property type="entry name" value="HATPase_C_sf"/>
</dbReference>
<accession>A0ABN6VRX1</accession>
<dbReference type="Pfam" id="PF02743">
    <property type="entry name" value="dCache_1"/>
    <property type="match status" value="1"/>
</dbReference>
<evidence type="ECO:0000256" key="3">
    <source>
        <dbReference type="ARBA" id="ARBA00012438"/>
    </source>
</evidence>
<dbReference type="InterPro" id="IPR000700">
    <property type="entry name" value="PAS-assoc_C"/>
</dbReference>
<evidence type="ECO:0000259" key="15">
    <source>
        <dbReference type="PROSITE" id="PS50885"/>
    </source>
</evidence>
<dbReference type="InterPro" id="IPR050351">
    <property type="entry name" value="BphY/WalK/GraS-like"/>
</dbReference>
<evidence type="ECO:0000256" key="4">
    <source>
        <dbReference type="ARBA" id="ARBA00022475"/>
    </source>
</evidence>
<dbReference type="Pfam" id="PF08448">
    <property type="entry name" value="PAS_4"/>
    <property type="match status" value="1"/>
</dbReference>
<dbReference type="PANTHER" id="PTHR42878:SF15">
    <property type="entry name" value="BACTERIOPHYTOCHROME"/>
    <property type="match status" value="1"/>
</dbReference>
<dbReference type="EC" id="2.7.13.3" evidence="3"/>
<evidence type="ECO:0000259" key="13">
    <source>
        <dbReference type="PROSITE" id="PS50112"/>
    </source>
</evidence>
<dbReference type="PROSITE" id="PS50113">
    <property type="entry name" value="PAC"/>
    <property type="match status" value="1"/>
</dbReference>
<comment type="catalytic activity">
    <reaction evidence="1">
        <text>ATP + protein L-histidine = ADP + protein N-phospho-L-histidine.</text>
        <dbReference type="EC" id="2.7.13.3"/>
    </reaction>
</comment>
<dbReference type="Gene3D" id="1.10.287.130">
    <property type="match status" value="1"/>
</dbReference>
<evidence type="ECO:0000256" key="7">
    <source>
        <dbReference type="ARBA" id="ARBA00022692"/>
    </source>
</evidence>
<dbReference type="InterPro" id="IPR036097">
    <property type="entry name" value="HisK_dim/P_sf"/>
</dbReference>
<dbReference type="InterPro" id="IPR033479">
    <property type="entry name" value="dCache_1"/>
</dbReference>
<evidence type="ECO:0000256" key="2">
    <source>
        <dbReference type="ARBA" id="ARBA00004651"/>
    </source>
</evidence>
<dbReference type="SUPFAM" id="SSF55785">
    <property type="entry name" value="PYP-like sensor domain (PAS domain)"/>
    <property type="match status" value="2"/>
</dbReference>
<dbReference type="CDD" id="cd12912">
    <property type="entry name" value="PDC2_MCP_like"/>
    <property type="match status" value="1"/>
</dbReference>
<feature type="domain" description="HAMP" evidence="15">
    <location>
        <begin position="307"/>
        <end position="360"/>
    </location>
</feature>
<keyword evidence="7 11" id="KW-0812">Transmembrane</keyword>
<evidence type="ECO:0000256" key="10">
    <source>
        <dbReference type="ARBA" id="ARBA00023136"/>
    </source>
</evidence>
<dbReference type="CDD" id="cd00082">
    <property type="entry name" value="HisKA"/>
    <property type="match status" value="1"/>
</dbReference>
<name>A0ABN6VRX1_9BACT</name>
<keyword evidence="17" id="KW-1185">Reference proteome</keyword>
<dbReference type="SMART" id="SM00091">
    <property type="entry name" value="PAS"/>
    <property type="match status" value="1"/>
</dbReference>
<dbReference type="Pfam" id="PF00672">
    <property type="entry name" value="HAMP"/>
    <property type="match status" value="1"/>
</dbReference>
<dbReference type="NCBIfam" id="TIGR00229">
    <property type="entry name" value="sensory_box"/>
    <property type="match status" value="1"/>
</dbReference>
<evidence type="ECO:0000256" key="6">
    <source>
        <dbReference type="ARBA" id="ARBA00022679"/>
    </source>
</evidence>
<dbReference type="InterPro" id="IPR005467">
    <property type="entry name" value="His_kinase_dom"/>
</dbReference>
<dbReference type="SUPFAM" id="SSF55874">
    <property type="entry name" value="ATPase domain of HSP90 chaperone/DNA topoisomerase II/histidine kinase"/>
    <property type="match status" value="1"/>
</dbReference>
<evidence type="ECO:0000259" key="14">
    <source>
        <dbReference type="PROSITE" id="PS50113"/>
    </source>
</evidence>
<dbReference type="InterPro" id="IPR035965">
    <property type="entry name" value="PAS-like_dom_sf"/>
</dbReference>
<feature type="domain" description="PAS" evidence="13">
    <location>
        <begin position="365"/>
        <end position="434"/>
    </location>
</feature>
<keyword evidence="8" id="KW-0418">Kinase</keyword>
<dbReference type="SMART" id="SM00304">
    <property type="entry name" value="HAMP"/>
    <property type="match status" value="1"/>
</dbReference>
<feature type="transmembrane region" description="Helical" evidence="11">
    <location>
        <begin position="285"/>
        <end position="306"/>
    </location>
</feature>
<keyword evidence="5" id="KW-0597">Phosphoprotein</keyword>
<evidence type="ECO:0000259" key="12">
    <source>
        <dbReference type="PROSITE" id="PS50109"/>
    </source>
</evidence>
<dbReference type="Pfam" id="PF00512">
    <property type="entry name" value="HisKA"/>
    <property type="match status" value="1"/>
</dbReference>
<comment type="subcellular location">
    <subcellularLocation>
        <location evidence="2">Cell membrane</location>
        <topology evidence="2">Multi-pass membrane protein</topology>
    </subcellularLocation>
</comment>
<dbReference type="Gene3D" id="3.30.565.10">
    <property type="entry name" value="Histidine kinase-like ATPase, C-terminal domain"/>
    <property type="match status" value="1"/>
</dbReference>
<dbReference type="InterPro" id="IPR003660">
    <property type="entry name" value="HAMP_dom"/>
</dbReference>
<keyword evidence="4" id="KW-1003">Cell membrane</keyword>
<evidence type="ECO:0000256" key="11">
    <source>
        <dbReference type="SAM" id="Phobius"/>
    </source>
</evidence>
<dbReference type="CDD" id="cd06225">
    <property type="entry name" value="HAMP"/>
    <property type="match status" value="1"/>
</dbReference>
<dbReference type="PROSITE" id="PS50885">
    <property type="entry name" value="HAMP"/>
    <property type="match status" value="1"/>
</dbReference>
<evidence type="ECO:0000256" key="5">
    <source>
        <dbReference type="ARBA" id="ARBA00022553"/>
    </source>
</evidence>
<dbReference type="Gene3D" id="3.30.450.20">
    <property type="entry name" value="PAS domain"/>
    <property type="match status" value="4"/>
</dbReference>
<keyword evidence="10 11" id="KW-0472">Membrane</keyword>
<organism evidence="16 17">
    <name type="scientific">Geotalea uraniireducens</name>
    <dbReference type="NCBI Taxonomy" id="351604"/>
    <lineage>
        <taxon>Bacteria</taxon>
        <taxon>Pseudomonadati</taxon>
        <taxon>Thermodesulfobacteriota</taxon>
        <taxon>Desulfuromonadia</taxon>
        <taxon>Geobacterales</taxon>
        <taxon>Geobacteraceae</taxon>
        <taxon>Geotalea</taxon>
    </lineage>
</organism>
<dbReference type="PROSITE" id="PS50112">
    <property type="entry name" value="PAS"/>
    <property type="match status" value="1"/>
</dbReference>
<dbReference type="EMBL" id="AP027151">
    <property type="protein sequence ID" value="BDV41825.1"/>
    <property type="molecule type" value="Genomic_DNA"/>
</dbReference>
<protein>
    <recommendedName>
        <fullName evidence="3">histidine kinase</fullName>
        <ecNumber evidence="3">2.7.13.3</ecNumber>
    </recommendedName>
</protein>
<dbReference type="Gene3D" id="6.10.340.10">
    <property type="match status" value="1"/>
</dbReference>
<dbReference type="Pfam" id="PF02518">
    <property type="entry name" value="HATPase_c"/>
    <property type="match status" value="1"/>
</dbReference>
<feature type="domain" description="PAC" evidence="14">
    <location>
        <begin position="562"/>
        <end position="618"/>
    </location>
</feature>
<dbReference type="PANTHER" id="PTHR42878">
    <property type="entry name" value="TWO-COMPONENT HISTIDINE KINASE"/>
    <property type="match status" value="1"/>
</dbReference>
<dbReference type="InterPro" id="IPR003594">
    <property type="entry name" value="HATPase_dom"/>
</dbReference>
<gene>
    <name evidence="16" type="ORF">GURASL_07480</name>
</gene>
<dbReference type="Pfam" id="PF13426">
    <property type="entry name" value="PAS_9"/>
    <property type="match status" value="1"/>
</dbReference>
<feature type="domain" description="Histidine kinase" evidence="12">
    <location>
        <begin position="647"/>
        <end position="861"/>
    </location>
</feature>
<dbReference type="SMART" id="SM00388">
    <property type="entry name" value="HisKA"/>
    <property type="match status" value="1"/>
</dbReference>
<dbReference type="InterPro" id="IPR003661">
    <property type="entry name" value="HisK_dim/P_dom"/>
</dbReference>
<reference evidence="16 17" key="1">
    <citation type="submission" date="2022-12" db="EMBL/GenBank/DDBJ databases">
        <title>Polyphasic characterization of Geotalea uranireducens NIT-SL11 newly isolated from a complex of sewage sludge and microbially reduced graphene oxide.</title>
        <authorList>
            <person name="Xie L."/>
            <person name="Yoshida N."/>
            <person name="Meng L."/>
        </authorList>
    </citation>
    <scope>NUCLEOTIDE SEQUENCE [LARGE SCALE GENOMIC DNA]</scope>
    <source>
        <strain evidence="16 17">NIT-SL11</strain>
    </source>
</reference>
<dbReference type="CDD" id="cd00130">
    <property type="entry name" value="PAS"/>
    <property type="match status" value="1"/>
</dbReference>